<dbReference type="InterPro" id="IPR046960">
    <property type="entry name" value="PPR_At4g14850-like_plant"/>
</dbReference>
<dbReference type="GO" id="GO:0009451">
    <property type="term" value="P:RNA modification"/>
    <property type="evidence" value="ECO:0007669"/>
    <property type="project" value="InterPro"/>
</dbReference>
<gene>
    <name evidence="2" type="ORF">IFM89_001570</name>
</gene>
<dbReference type="InterPro" id="IPR002885">
    <property type="entry name" value="PPR_rpt"/>
</dbReference>
<dbReference type="NCBIfam" id="TIGR00756">
    <property type="entry name" value="PPR"/>
    <property type="match status" value="1"/>
</dbReference>
<dbReference type="AlphaFoldDB" id="A0A835LWR7"/>
<dbReference type="OrthoDB" id="185373at2759"/>
<keyword evidence="3" id="KW-1185">Reference proteome</keyword>
<comment type="caution">
    <text evidence="2">The sequence shown here is derived from an EMBL/GenBank/DDBJ whole genome shotgun (WGS) entry which is preliminary data.</text>
</comment>
<dbReference type="PANTHER" id="PTHR47926">
    <property type="entry name" value="PENTATRICOPEPTIDE REPEAT-CONTAINING PROTEIN"/>
    <property type="match status" value="1"/>
</dbReference>
<reference evidence="2 3" key="1">
    <citation type="submission" date="2020-10" db="EMBL/GenBank/DDBJ databases">
        <title>The Coptis chinensis genome and diversification of protoberbering-type alkaloids.</title>
        <authorList>
            <person name="Wang B."/>
            <person name="Shu S."/>
            <person name="Song C."/>
            <person name="Liu Y."/>
        </authorList>
    </citation>
    <scope>NUCLEOTIDE SEQUENCE [LARGE SCALE GENOMIC DNA]</scope>
    <source>
        <strain evidence="2">HL-2020</strain>
        <tissue evidence="2">Leaf</tissue>
    </source>
</reference>
<evidence type="ECO:0008006" key="4">
    <source>
        <dbReference type="Google" id="ProtNLM"/>
    </source>
</evidence>
<protein>
    <recommendedName>
        <fullName evidence="4">Pentatricopeptide repeat-containing protein</fullName>
    </recommendedName>
</protein>
<keyword evidence="1" id="KW-0677">Repeat</keyword>
<accession>A0A835LWR7</accession>
<dbReference type="PANTHER" id="PTHR47926:SF359">
    <property type="entry name" value="PENTACOTRIPEPTIDE-REPEAT REGION OF PRORP DOMAIN-CONTAINING PROTEIN"/>
    <property type="match status" value="1"/>
</dbReference>
<evidence type="ECO:0000313" key="3">
    <source>
        <dbReference type="Proteomes" id="UP000631114"/>
    </source>
</evidence>
<sequence length="325" mass="36069">MCGFDKNEHTSRSGGHGLHAHDYKKMVMIGDDATDLEVLFIAPVDGKRNPQVVFSNIVDGETLTSSDPLILEDHSAEHIMELKRARVVNTVQRPLKLGSKASDLSFGPKERILMLGWRPDVIEMIREYEKKMFINNARLDLYAKCGDMNVARTIFDEMSKRNVVSWSIMIGGYAGYAGGQILSEDALFLVVRLALVAGLQNGLKPANKQNAASPPHRPQCNWTRLRRSEPSLRVYDPLWKTLGRDVDPFLRSFKNYLATTANNVDTSGIANNTQKMLSDNINEVTVGSGFARNSGIEGTSDANSFFSPDISCVEEFHKSESSSPN</sequence>
<dbReference type="EMBL" id="JADFTS010000004">
    <property type="protein sequence ID" value="KAF9607822.1"/>
    <property type="molecule type" value="Genomic_DNA"/>
</dbReference>
<dbReference type="Proteomes" id="UP000631114">
    <property type="component" value="Unassembled WGS sequence"/>
</dbReference>
<dbReference type="Gene3D" id="1.25.40.10">
    <property type="entry name" value="Tetratricopeptide repeat domain"/>
    <property type="match status" value="1"/>
</dbReference>
<evidence type="ECO:0000313" key="2">
    <source>
        <dbReference type="EMBL" id="KAF9607822.1"/>
    </source>
</evidence>
<proteinExistence type="predicted"/>
<organism evidence="2 3">
    <name type="scientific">Coptis chinensis</name>
    <dbReference type="NCBI Taxonomy" id="261450"/>
    <lineage>
        <taxon>Eukaryota</taxon>
        <taxon>Viridiplantae</taxon>
        <taxon>Streptophyta</taxon>
        <taxon>Embryophyta</taxon>
        <taxon>Tracheophyta</taxon>
        <taxon>Spermatophyta</taxon>
        <taxon>Magnoliopsida</taxon>
        <taxon>Ranunculales</taxon>
        <taxon>Ranunculaceae</taxon>
        <taxon>Coptidoideae</taxon>
        <taxon>Coptis</taxon>
    </lineage>
</organism>
<dbReference type="InterPro" id="IPR011990">
    <property type="entry name" value="TPR-like_helical_dom_sf"/>
</dbReference>
<evidence type="ECO:0000256" key="1">
    <source>
        <dbReference type="ARBA" id="ARBA00022737"/>
    </source>
</evidence>
<dbReference type="GO" id="GO:0003723">
    <property type="term" value="F:RNA binding"/>
    <property type="evidence" value="ECO:0007669"/>
    <property type="project" value="InterPro"/>
</dbReference>
<name>A0A835LWR7_9MAGN</name>